<accession>A0A6N8U1F1</accession>
<feature type="transmembrane region" description="Helical" evidence="1">
    <location>
        <begin position="54"/>
        <end position="74"/>
    </location>
</feature>
<keyword evidence="1" id="KW-0472">Membrane</keyword>
<feature type="transmembrane region" description="Helical" evidence="1">
    <location>
        <begin position="141"/>
        <end position="161"/>
    </location>
</feature>
<dbReference type="InterPro" id="IPR021683">
    <property type="entry name" value="DUF3267"/>
</dbReference>
<comment type="caution">
    <text evidence="2">The sequence shown here is derived from an EMBL/GenBank/DDBJ whole genome shotgun (WGS) entry which is preliminary data.</text>
</comment>
<dbReference type="Pfam" id="PF11667">
    <property type="entry name" value="DUF3267"/>
    <property type="match status" value="1"/>
</dbReference>
<evidence type="ECO:0000313" key="3">
    <source>
        <dbReference type="Proteomes" id="UP000436284"/>
    </source>
</evidence>
<evidence type="ECO:0000313" key="2">
    <source>
        <dbReference type="EMBL" id="MXQ51900.1"/>
    </source>
</evidence>
<feature type="transmembrane region" description="Helical" evidence="1">
    <location>
        <begin position="115"/>
        <end position="135"/>
    </location>
</feature>
<feature type="transmembrane region" description="Helical" evidence="1">
    <location>
        <begin position="21"/>
        <end position="42"/>
    </location>
</feature>
<keyword evidence="3" id="KW-1185">Reference proteome</keyword>
<keyword evidence="1" id="KW-0812">Transmembrane</keyword>
<dbReference type="EMBL" id="WUUK01000005">
    <property type="protein sequence ID" value="MXQ51900.1"/>
    <property type="molecule type" value="Genomic_DNA"/>
</dbReference>
<reference evidence="2 3" key="1">
    <citation type="submission" date="2019-12" db="EMBL/GenBank/DDBJ databases">
        <title>Salinicoccus cyprini sp. nov., isolated from gastro-intestinal tract of mirror carp, Cyprinus carpio var. specularis, collected from Gobind Sagar Reservoir, Himachal Pradesh, India.</title>
        <authorList>
            <person name="Talwar C."/>
            <person name="Singh A.K."/>
            <person name="Lal R."/>
            <person name="Negi R.K."/>
        </authorList>
    </citation>
    <scope>NUCLEOTIDE SEQUENCE [LARGE SCALE GENOMIC DNA]</scope>
    <source>
        <strain evidence="2 3">J-82</strain>
    </source>
</reference>
<gene>
    <name evidence="2" type="ORF">GQ671_11550</name>
</gene>
<dbReference type="RefSeq" id="WP_160657346.1">
    <property type="nucleotide sequence ID" value="NZ_JBHRWU010000001.1"/>
</dbReference>
<dbReference type="OrthoDB" id="2365065at2"/>
<protein>
    <submittedName>
        <fullName evidence="2">DUF3267 domain-containing protein</fullName>
    </submittedName>
</protein>
<organism evidence="2 3">
    <name type="scientific">Salinicoccus hispanicus</name>
    <dbReference type="NCBI Taxonomy" id="157225"/>
    <lineage>
        <taxon>Bacteria</taxon>
        <taxon>Bacillati</taxon>
        <taxon>Bacillota</taxon>
        <taxon>Bacilli</taxon>
        <taxon>Bacillales</taxon>
        <taxon>Staphylococcaceae</taxon>
        <taxon>Salinicoccus</taxon>
    </lineage>
</organism>
<dbReference type="Proteomes" id="UP000436284">
    <property type="component" value="Unassembled WGS sequence"/>
</dbReference>
<keyword evidence="1" id="KW-1133">Transmembrane helix</keyword>
<evidence type="ECO:0000256" key="1">
    <source>
        <dbReference type="SAM" id="Phobius"/>
    </source>
</evidence>
<proteinExistence type="predicted"/>
<name>A0A6N8U1F1_9STAP</name>
<dbReference type="AlphaFoldDB" id="A0A6N8U1F1"/>
<sequence>MSRKYVFDIFKDKTAMRTLNTLAIGITIALFLPFLIFDVLFMDDIGSALVGKERFGIFGAVFLIIAIMFAVITAHEAIHGIFFKVFAPKGRVRFGYKAGLFYAAAPGEIFTKRHFATIIMMPFVIITTVLLILMFSFPHVAYKYLIALHTGACAGDFYYIYLLYKYRHMEYVEDTDVGMTIYETHPRMG</sequence>